<dbReference type="SUPFAM" id="SSF52087">
    <property type="entry name" value="CRAL/TRIO domain"/>
    <property type="match status" value="1"/>
</dbReference>
<comment type="caution">
    <text evidence="4">The sequence shown here is derived from an EMBL/GenBank/DDBJ whole genome shotgun (WGS) entry which is preliminary data.</text>
</comment>
<organism evidence="4 5">
    <name type="scientific">Araneus ventricosus</name>
    <name type="common">Orbweaver spider</name>
    <name type="synonym">Epeira ventricosa</name>
    <dbReference type="NCBI Taxonomy" id="182803"/>
    <lineage>
        <taxon>Eukaryota</taxon>
        <taxon>Metazoa</taxon>
        <taxon>Ecdysozoa</taxon>
        <taxon>Arthropoda</taxon>
        <taxon>Chelicerata</taxon>
        <taxon>Arachnida</taxon>
        <taxon>Araneae</taxon>
        <taxon>Araneomorphae</taxon>
        <taxon>Entelegynae</taxon>
        <taxon>Araneoidea</taxon>
        <taxon>Araneidae</taxon>
        <taxon>Araneus</taxon>
    </lineage>
</organism>
<proteinExistence type="predicted"/>
<feature type="non-terminal residue" evidence="4">
    <location>
        <position position="1"/>
    </location>
</feature>
<keyword evidence="5" id="KW-1185">Reference proteome</keyword>
<feature type="region of interest" description="Disordered" evidence="1">
    <location>
        <begin position="18"/>
        <end position="42"/>
    </location>
</feature>
<protein>
    <recommendedName>
        <fullName evidence="6">CRAL-TRIO domain-containing protein</fullName>
    </recommendedName>
</protein>
<dbReference type="InterPro" id="IPR036865">
    <property type="entry name" value="CRAL-TRIO_dom_sf"/>
</dbReference>
<evidence type="ECO:0008006" key="6">
    <source>
        <dbReference type="Google" id="ProtNLM"/>
    </source>
</evidence>
<dbReference type="AlphaFoldDB" id="A0A4Y2DB64"/>
<dbReference type="OrthoDB" id="1434354at2759"/>
<feature type="compositionally biased region" description="Polar residues" evidence="1">
    <location>
        <begin position="30"/>
        <end position="42"/>
    </location>
</feature>
<dbReference type="EMBL" id="BGPR01242277">
    <property type="protein sequence ID" value="GBM13845.1"/>
    <property type="molecule type" value="Genomic_DNA"/>
</dbReference>
<evidence type="ECO:0000313" key="2">
    <source>
        <dbReference type="EMBL" id="GBM13845.1"/>
    </source>
</evidence>
<accession>A0A4Y2DB64</accession>
<gene>
    <name evidence="3" type="ORF">AVEN_112085_1</name>
    <name evidence="4" type="ORF">AVEN_150415_1</name>
    <name evidence="2" type="ORF">AVEN_78740_1</name>
</gene>
<dbReference type="Gene3D" id="3.40.525.10">
    <property type="entry name" value="CRAL-TRIO lipid binding domain"/>
    <property type="match status" value="1"/>
</dbReference>
<evidence type="ECO:0000256" key="1">
    <source>
        <dbReference type="SAM" id="MobiDB-lite"/>
    </source>
</evidence>
<evidence type="ECO:0000313" key="4">
    <source>
        <dbReference type="EMBL" id="GBM13921.1"/>
    </source>
</evidence>
<reference evidence="4 5" key="1">
    <citation type="journal article" date="2019" name="Sci. Rep.">
        <title>Orb-weaving spider Araneus ventricosus genome elucidates the spidroin gene catalogue.</title>
        <authorList>
            <person name="Kono N."/>
            <person name="Nakamura H."/>
            <person name="Ohtoshi R."/>
            <person name="Moran D.A.P."/>
            <person name="Shinohara A."/>
            <person name="Yoshida Y."/>
            <person name="Fujiwara M."/>
            <person name="Mori M."/>
            <person name="Tomita M."/>
            <person name="Arakawa K."/>
        </authorList>
    </citation>
    <scope>NUCLEOTIDE SEQUENCE [LARGE SCALE GENOMIC DNA]</scope>
</reference>
<dbReference type="Proteomes" id="UP000499080">
    <property type="component" value="Unassembled WGS sequence"/>
</dbReference>
<dbReference type="EMBL" id="BGPR01242299">
    <property type="protein sequence ID" value="GBM13921.1"/>
    <property type="molecule type" value="Genomic_DNA"/>
</dbReference>
<dbReference type="EMBL" id="BGPR01242283">
    <property type="protein sequence ID" value="GBM13872.1"/>
    <property type="molecule type" value="Genomic_DNA"/>
</dbReference>
<evidence type="ECO:0000313" key="3">
    <source>
        <dbReference type="EMBL" id="GBM13872.1"/>
    </source>
</evidence>
<evidence type="ECO:0000313" key="5">
    <source>
        <dbReference type="Proteomes" id="UP000499080"/>
    </source>
</evidence>
<name>A0A4Y2DB64_ARAVE</name>
<sequence>KQKEVLLEVIDGDELPAFLGGNKTDPDGNPQCNSFVSNHKYM</sequence>